<comment type="caution">
    <text evidence="7">The sequence shown here is derived from an EMBL/GenBank/DDBJ whole genome shotgun (WGS) entry which is preliminary data.</text>
</comment>
<evidence type="ECO:0000256" key="3">
    <source>
        <dbReference type="ARBA" id="ARBA00022679"/>
    </source>
</evidence>
<dbReference type="PROSITE" id="PS01232">
    <property type="entry name" value="PNP_UDP_1"/>
    <property type="match status" value="1"/>
</dbReference>
<keyword evidence="3 5" id="KW-0808">Transferase</keyword>
<dbReference type="NCBIfam" id="NF004489">
    <property type="entry name" value="PRK05819.1"/>
    <property type="match status" value="1"/>
</dbReference>
<comment type="catalytic activity">
    <reaction evidence="5">
        <text>a purine D-ribonucleoside + phosphate = a purine nucleobase + alpha-D-ribose 1-phosphate</text>
        <dbReference type="Rhea" id="RHEA:19805"/>
        <dbReference type="ChEBI" id="CHEBI:26386"/>
        <dbReference type="ChEBI" id="CHEBI:43474"/>
        <dbReference type="ChEBI" id="CHEBI:57720"/>
        <dbReference type="ChEBI" id="CHEBI:142355"/>
        <dbReference type="EC" id="2.4.2.1"/>
    </reaction>
</comment>
<evidence type="ECO:0000313" key="7">
    <source>
        <dbReference type="EMBL" id="KRN76962.1"/>
    </source>
</evidence>
<evidence type="ECO:0000256" key="4">
    <source>
        <dbReference type="ARBA" id="ARBA00048447"/>
    </source>
</evidence>
<feature type="binding site" description="in other chain" evidence="5">
    <location>
        <begin position="203"/>
        <end position="204"/>
    </location>
    <ligand>
        <name>a purine D-ribonucleoside</name>
        <dbReference type="ChEBI" id="CHEBI:142355"/>
        <note>ligand shared between dimeric partners</note>
    </ligand>
</feature>
<keyword evidence="8" id="KW-1185">Reference proteome</keyword>
<dbReference type="EMBL" id="JQCD01000024">
    <property type="protein sequence ID" value="KRN76962.1"/>
    <property type="molecule type" value="Genomic_DNA"/>
</dbReference>
<organism evidence="7 8">
    <name type="scientific">Weissella minor</name>
    <dbReference type="NCBI Taxonomy" id="1620"/>
    <lineage>
        <taxon>Bacteria</taxon>
        <taxon>Bacillati</taxon>
        <taxon>Bacillota</taxon>
        <taxon>Bacilli</taxon>
        <taxon>Lactobacillales</taxon>
        <taxon>Lactobacillaceae</taxon>
        <taxon>Weissella</taxon>
    </lineage>
</organism>
<dbReference type="AlphaFoldDB" id="A0A0R2JI23"/>
<comment type="catalytic activity">
    <reaction evidence="5">
        <text>a purine 2'-deoxy-D-ribonucleoside + phosphate = a purine nucleobase + 2-deoxy-alpha-D-ribose 1-phosphate</text>
        <dbReference type="Rhea" id="RHEA:36431"/>
        <dbReference type="ChEBI" id="CHEBI:26386"/>
        <dbReference type="ChEBI" id="CHEBI:43474"/>
        <dbReference type="ChEBI" id="CHEBI:57259"/>
        <dbReference type="ChEBI" id="CHEBI:142361"/>
        <dbReference type="EC" id="2.4.2.1"/>
    </reaction>
</comment>
<accession>A0A0R2JI23</accession>
<dbReference type="CDD" id="cd09006">
    <property type="entry name" value="PNP_EcPNPI-like"/>
    <property type="match status" value="1"/>
</dbReference>
<feature type="site" description="Important for catalytic activity" evidence="5">
    <location>
        <position position="217"/>
    </location>
</feature>
<feature type="binding site" description="in other chain" evidence="5">
    <location>
        <position position="20"/>
    </location>
    <ligand>
        <name>phosphate</name>
        <dbReference type="ChEBI" id="CHEBI:43474"/>
        <note>ligand shared between dimeric partners</note>
    </ligand>
</feature>
<comment type="similarity">
    <text evidence="1 5">Belongs to the PNP/UDP phosphorylase family.</text>
</comment>
<dbReference type="EC" id="2.4.2.1" evidence="5"/>
<feature type="binding site" evidence="5">
    <location>
        <position position="4"/>
    </location>
    <ligand>
        <name>a purine D-ribonucleoside</name>
        <dbReference type="ChEBI" id="CHEBI:142355"/>
        <note>ligand shared between dimeric partners</note>
    </ligand>
</feature>
<comment type="function">
    <text evidence="5">Catalyzes the reversible phosphorolytic breakdown of the N-glycosidic bond in the beta-(deoxy)ribonucleoside molecules, with the formation of the corresponding free purine bases and pentose-1-phosphate.</text>
</comment>
<dbReference type="InterPro" id="IPR018016">
    <property type="entry name" value="Nucleoside_phosphorylase_CS"/>
</dbReference>
<dbReference type="InterPro" id="IPR000845">
    <property type="entry name" value="Nucleoside_phosphorylase_d"/>
</dbReference>
<dbReference type="GO" id="GO:0004731">
    <property type="term" value="F:purine-nucleoside phosphorylase activity"/>
    <property type="evidence" value="ECO:0007669"/>
    <property type="project" value="UniProtKB-UniRule"/>
</dbReference>
<keyword evidence="2 5" id="KW-0328">Glycosyltransferase</keyword>
<sequence>MTTHINAKMGDYAETVLLPGDPLRAKFIADTFLEDVVQVNEVRGALGFTGTYKGKRISVQGSGMGIPSMSIYINELVSAFGVKNIIRVGSFGAMADNIALGDVVLASGASTDSAVIAQTFGPGIYWSALPDFELLDTAYHQAQAMNVPVKVGNIFAADRFYNDEIDMDKLKDYGVLGTEMEAAGLYLLGSKLKFRALDILTASDHIYRDEALSAQERQTSFKDMMLVALETSLKF</sequence>
<feature type="binding site" description="in other chain" evidence="5">
    <location>
        <begin position="179"/>
        <end position="181"/>
    </location>
    <ligand>
        <name>a purine D-ribonucleoside</name>
        <dbReference type="ChEBI" id="CHEBI:142355"/>
        <note>ligand shared between dimeric partners</note>
    </ligand>
</feature>
<dbReference type="OrthoDB" id="9782889at2"/>
<feature type="active site" description="Proton donor" evidence="5">
    <location>
        <position position="204"/>
    </location>
</feature>
<dbReference type="STRING" id="1620.IV67_GL000474"/>
<evidence type="ECO:0000259" key="6">
    <source>
        <dbReference type="Pfam" id="PF01048"/>
    </source>
</evidence>
<dbReference type="InterPro" id="IPR035994">
    <property type="entry name" value="Nucleoside_phosphorylase_sf"/>
</dbReference>
<dbReference type="PATRIC" id="fig|1620.3.peg.479"/>
<dbReference type="GO" id="GO:0006152">
    <property type="term" value="P:purine nucleoside catabolic process"/>
    <property type="evidence" value="ECO:0007669"/>
    <property type="project" value="TreeGrafter"/>
</dbReference>
<feature type="binding site" evidence="5">
    <location>
        <position position="43"/>
    </location>
    <ligand>
        <name>phosphate</name>
        <dbReference type="ChEBI" id="CHEBI:43474"/>
        <note>ligand shared between dimeric partners</note>
    </ligand>
</feature>
<dbReference type="PANTHER" id="PTHR43691">
    <property type="entry name" value="URIDINE PHOSPHORYLASE"/>
    <property type="match status" value="1"/>
</dbReference>
<proteinExistence type="inferred from homology"/>
<dbReference type="GO" id="GO:0004850">
    <property type="term" value="F:uridine phosphorylase activity"/>
    <property type="evidence" value="ECO:0007669"/>
    <property type="project" value="UniProtKB-EC"/>
</dbReference>
<evidence type="ECO:0000256" key="1">
    <source>
        <dbReference type="ARBA" id="ARBA00010456"/>
    </source>
</evidence>
<evidence type="ECO:0000256" key="2">
    <source>
        <dbReference type="ARBA" id="ARBA00022676"/>
    </source>
</evidence>
<feature type="binding site" description="in other chain" evidence="5">
    <location>
        <begin position="87"/>
        <end position="90"/>
    </location>
    <ligand>
        <name>phosphate</name>
        <dbReference type="ChEBI" id="CHEBI:43474"/>
        <note>ligand shared between dimeric partners</note>
    </ligand>
</feature>
<gene>
    <name evidence="5" type="primary">deoD</name>
    <name evidence="7" type="ORF">IV67_GL000474</name>
</gene>
<name>A0A0R2JI23_9LACO</name>
<dbReference type="RefSeq" id="WP_057787808.1">
    <property type="nucleotide sequence ID" value="NZ_JQCD01000024.1"/>
</dbReference>
<protein>
    <recommendedName>
        <fullName evidence="5">Purine nucleoside phosphorylase DeoD-type</fullName>
        <shortName evidence="5">PNP</shortName>
        <ecNumber evidence="5">2.4.2.1</ecNumber>
    </recommendedName>
</protein>
<comment type="subunit">
    <text evidence="5">Homohexamer; trimer of homodimers.</text>
</comment>
<dbReference type="Proteomes" id="UP000051673">
    <property type="component" value="Unassembled WGS sequence"/>
</dbReference>
<dbReference type="SUPFAM" id="SSF53167">
    <property type="entry name" value="Purine and uridine phosphorylases"/>
    <property type="match status" value="1"/>
</dbReference>
<evidence type="ECO:0000313" key="8">
    <source>
        <dbReference type="Proteomes" id="UP000051673"/>
    </source>
</evidence>
<evidence type="ECO:0000256" key="5">
    <source>
        <dbReference type="HAMAP-Rule" id="MF_01627"/>
    </source>
</evidence>
<dbReference type="Pfam" id="PF01048">
    <property type="entry name" value="PNP_UDP_1"/>
    <property type="match status" value="1"/>
</dbReference>
<comment type="catalytic activity">
    <reaction evidence="4">
        <text>uridine + phosphate = alpha-D-ribose 1-phosphate + uracil</text>
        <dbReference type="Rhea" id="RHEA:24388"/>
        <dbReference type="ChEBI" id="CHEBI:16704"/>
        <dbReference type="ChEBI" id="CHEBI:17568"/>
        <dbReference type="ChEBI" id="CHEBI:43474"/>
        <dbReference type="ChEBI" id="CHEBI:57720"/>
        <dbReference type="EC" id="2.4.2.3"/>
    </reaction>
</comment>
<dbReference type="PANTHER" id="PTHR43691:SF11">
    <property type="entry name" value="FI09636P-RELATED"/>
    <property type="match status" value="1"/>
</dbReference>
<dbReference type="HAMAP" id="MF_01627">
    <property type="entry name" value="Pur_nucleosid_phosp"/>
    <property type="match status" value="1"/>
</dbReference>
<feature type="domain" description="Nucleoside phosphorylase" evidence="6">
    <location>
        <begin position="16"/>
        <end position="215"/>
    </location>
</feature>
<dbReference type="GO" id="GO:0005829">
    <property type="term" value="C:cytosol"/>
    <property type="evidence" value="ECO:0007669"/>
    <property type="project" value="TreeGrafter"/>
</dbReference>
<dbReference type="NCBIfam" id="TIGR00107">
    <property type="entry name" value="deoD"/>
    <property type="match status" value="1"/>
</dbReference>
<dbReference type="InterPro" id="IPR004402">
    <property type="entry name" value="DeoD-type"/>
</dbReference>
<feature type="binding site" description="in other chain" evidence="5">
    <location>
        <position position="24"/>
    </location>
    <ligand>
        <name>phosphate</name>
        <dbReference type="ChEBI" id="CHEBI:43474"/>
        <note>ligand shared between dimeric partners</note>
    </ligand>
</feature>
<reference evidence="7 8" key="1">
    <citation type="journal article" date="2015" name="Genome Announc.">
        <title>Expanding the biotechnology potential of lactobacilli through comparative genomics of 213 strains and associated genera.</title>
        <authorList>
            <person name="Sun Z."/>
            <person name="Harris H.M."/>
            <person name="McCann A."/>
            <person name="Guo C."/>
            <person name="Argimon S."/>
            <person name="Zhang W."/>
            <person name="Yang X."/>
            <person name="Jeffery I.B."/>
            <person name="Cooney J.C."/>
            <person name="Kagawa T.F."/>
            <person name="Liu W."/>
            <person name="Song Y."/>
            <person name="Salvetti E."/>
            <person name="Wrobel A."/>
            <person name="Rasinkangas P."/>
            <person name="Parkhill J."/>
            <person name="Rea M.C."/>
            <person name="O'Sullivan O."/>
            <person name="Ritari J."/>
            <person name="Douillard F.P."/>
            <person name="Paul Ross R."/>
            <person name="Yang R."/>
            <person name="Briner A.E."/>
            <person name="Felis G.E."/>
            <person name="de Vos W.M."/>
            <person name="Barrangou R."/>
            <person name="Klaenhammer T.R."/>
            <person name="Caufield P.W."/>
            <person name="Cui Y."/>
            <person name="Zhang H."/>
            <person name="O'Toole P.W."/>
        </authorList>
    </citation>
    <scope>NUCLEOTIDE SEQUENCE [LARGE SCALE GENOMIC DNA]</scope>
    <source>
        <strain evidence="7 8">DSM 20014</strain>
    </source>
</reference>
<dbReference type="Gene3D" id="3.40.50.1580">
    <property type="entry name" value="Nucleoside phosphorylase domain"/>
    <property type="match status" value="1"/>
</dbReference>